<comment type="caution">
    <text evidence="1">The sequence shown here is derived from an EMBL/GenBank/DDBJ whole genome shotgun (WGS) entry which is preliminary data.</text>
</comment>
<organism evidence="1 2">
    <name type="scientific">Pseudoalteromonas luteoviolacea H33</name>
    <dbReference type="NCBI Taxonomy" id="1365251"/>
    <lineage>
        <taxon>Bacteria</taxon>
        <taxon>Pseudomonadati</taxon>
        <taxon>Pseudomonadota</taxon>
        <taxon>Gammaproteobacteria</taxon>
        <taxon>Alteromonadales</taxon>
        <taxon>Pseudoalteromonadaceae</taxon>
        <taxon>Pseudoalteromonas</taxon>
    </lineage>
</organism>
<protein>
    <submittedName>
        <fullName evidence="1">Uncharacterized protein</fullName>
    </submittedName>
</protein>
<reference evidence="1 2" key="1">
    <citation type="submission" date="2013-07" db="EMBL/GenBank/DDBJ databases">
        <title>Comparative Genomic and Metabolomic Analysis of Twelve Strains of Pseudoalteromonas luteoviolacea.</title>
        <authorList>
            <person name="Vynne N.G."/>
            <person name="Mansson M."/>
            <person name="Gram L."/>
        </authorList>
    </citation>
    <scope>NUCLEOTIDE SEQUENCE [LARGE SCALE GENOMIC DNA]</scope>
    <source>
        <strain evidence="1 2">H33</strain>
    </source>
</reference>
<dbReference type="AlphaFoldDB" id="A0A166ZS23"/>
<evidence type="ECO:0000313" key="2">
    <source>
        <dbReference type="Proteomes" id="UP000076503"/>
    </source>
</evidence>
<accession>A0A166ZS23</accession>
<dbReference type="PATRIC" id="fig|1365251.3.peg.5382"/>
<dbReference type="Proteomes" id="UP000076503">
    <property type="component" value="Unassembled WGS sequence"/>
</dbReference>
<dbReference type="EMBL" id="AUXZ01000141">
    <property type="protein sequence ID" value="KZN44602.1"/>
    <property type="molecule type" value="Genomic_DNA"/>
</dbReference>
<gene>
    <name evidence="1" type="ORF">N476_06270</name>
</gene>
<proteinExistence type="predicted"/>
<sequence length="38" mass="4265">MKGAVGFQVQISARLGVFLLPYSALDYGNKYLQHTKSY</sequence>
<evidence type="ECO:0000313" key="1">
    <source>
        <dbReference type="EMBL" id="KZN44602.1"/>
    </source>
</evidence>
<name>A0A166ZS23_9GAMM</name>